<dbReference type="EMBL" id="LGTC01000001">
    <property type="protein sequence ID" value="KNY24758.1"/>
    <property type="molecule type" value="Genomic_DNA"/>
</dbReference>
<reference evidence="4" key="1">
    <citation type="submission" date="2015-07" db="EMBL/GenBank/DDBJ databases">
        <title>Near-Complete Genome Sequence of the Cellulolytic Bacterium Bacteroides (Pseudobacteroides) cellulosolvens ATCC 35603.</title>
        <authorList>
            <person name="Dassa B."/>
            <person name="Utturkar S.M."/>
            <person name="Klingeman D.M."/>
            <person name="Hurt R.A."/>
            <person name="Keller M."/>
            <person name="Xu J."/>
            <person name="Reddy Y.H.K."/>
            <person name="Borovok I."/>
            <person name="Grinberg I.R."/>
            <person name="Lamed R."/>
            <person name="Zhivin O."/>
            <person name="Bayer E.A."/>
            <person name="Brown S.D."/>
        </authorList>
    </citation>
    <scope>NUCLEOTIDE SEQUENCE [LARGE SCALE GENOMIC DNA]</scope>
    <source>
        <strain evidence="4">DSM 2933</strain>
    </source>
</reference>
<protein>
    <recommendedName>
        <fullName evidence="5">Spermidine/putrescine ABC transporter substrate-binding protein</fullName>
    </recommendedName>
</protein>
<comment type="caution">
    <text evidence="3">The sequence shown here is derived from an EMBL/GenBank/DDBJ whole genome shotgun (WGS) entry which is preliminary data.</text>
</comment>
<accession>A0A0L6JGB0</accession>
<dbReference type="eggNOG" id="COG0687">
    <property type="taxonomic scope" value="Bacteria"/>
</dbReference>
<dbReference type="Gene3D" id="3.40.190.10">
    <property type="entry name" value="Periplasmic binding protein-like II"/>
    <property type="match status" value="2"/>
</dbReference>
<name>A0A0L6JGB0_9FIRM</name>
<keyword evidence="4" id="KW-1185">Reference proteome</keyword>
<evidence type="ECO:0000256" key="1">
    <source>
        <dbReference type="ARBA" id="ARBA00022729"/>
    </source>
</evidence>
<keyword evidence="2" id="KW-1133">Transmembrane helix</keyword>
<gene>
    <name evidence="3" type="ORF">Bccel_0015</name>
</gene>
<evidence type="ECO:0000313" key="4">
    <source>
        <dbReference type="Proteomes" id="UP000036923"/>
    </source>
</evidence>
<dbReference type="InterPro" id="IPR006059">
    <property type="entry name" value="SBP"/>
</dbReference>
<dbReference type="AlphaFoldDB" id="A0A0L6JGB0"/>
<dbReference type="CDD" id="cd13663">
    <property type="entry name" value="PBP2_PotD_PotF_like_2"/>
    <property type="match status" value="1"/>
</dbReference>
<evidence type="ECO:0008006" key="5">
    <source>
        <dbReference type="Google" id="ProtNLM"/>
    </source>
</evidence>
<dbReference type="RefSeq" id="WP_036939270.1">
    <property type="nucleotide sequence ID" value="NZ_JQKC01000009.1"/>
</dbReference>
<dbReference type="Pfam" id="PF13416">
    <property type="entry name" value="SBP_bac_8"/>
    <property type="match status" value="1"/>
</dbReference>
<dbReference type="PATRIC" id="fig|398512.5.peg.17"/>
<dbReference type="PANTHER" id="PTHR30222">
    <property type="entry name" value="SPERMIDINE/PUTRESCINE-BINDING PERIPLASMIC PROTEIN"/>
    <property type="match status" value="1"/>
</dbReference>
<sequence precursor="true">MKSNRKIWGHPLLFILLISLTVLLSGMIQVSIVNAESSDTIVLKIGNWEEYIDQGGWESDENIDLENETITSENGMISDFEDWYYATYKKHVKVEYSTFGTNEDLYSKLILGETYDLVCPSEYMFSKLMKEDMLQPLSADFFDLSNEYNYYSKGVSPYIKGIFNRNKMDGKTWSSYAAGYMWGTIGIVYNPKKVSEEDASTWSILANPKYAKRVTIKDSARESYFPTLAVLNKKLLLSKEFKSSVDYSENLAKVLNDTSHQTIAKAQELLREIKQNVYSFETDSGKSDMVTGKIVANLQWSGDAAYAMDQAEDDGYYLNYSVPRECTNLWLDGWVMLKSGIKGDPVKQKVAEAFINFISRPDNVIRNMNFIGYTSSISGGDNTLIYEYVKWKFEAEDEKDTVEYPLGYFFSGDNNDRKYVLTASADQVKRQLFAQYPPKVVIDRSAVMGYFPDDINEKLNQMWINVRCFNFDQVPKAIWLKVLAVISIVLILTFALIYRDRIFRKPI</sequence>
<keyword evidence="2" id="KW-0812">Transmembrane</keyword>
<dbReference type="STRING" id="398512.Bccel_0015"/>
<dbReference type="SUPFAM" id="SSF53850">
    <property type="entry name" value="Periplasmic binding protein-like II"/>
    <property type="match status" value="1"/>
</dbReference>
<feature type="transmembrane region" description="Helical" evidence="2">
    <location>
        <begin position="478"/>
        <end position="498"/>
    </location>
</feature>
<evidence type="ECO:0000256" key="2">
    <source>
        <dbReference type="SAM" id="Phobius"/>
    </source>
</evidence>
<keyword evidence="1" id="KW-0732">Signal</keyword>
<evidence type="ECO:0000313" key="3">
    <source>
        <dbReference type="EMBL" id="KNY24758.1"/>
    </source>
</evidence>
<organism evidence="3 4">
    <name type="scientific">Pseudobacteroides cellulosolvens ATCC 35603 = DSM 2933</name>
    <dbReference type="NCBI Taxonomy" id="398512"/>
    <lineage>
        <taxon>Bacteria</taxon>
        <taxon>Bacillati</taxon>
        <taxon>Bacillota</taxon>
        <taxon>Clostridia</taxon>
        <taxon>Eubacteriales</taxon>
        <taxon>Oscillospiraceae</taxon>
        <taxon>Pseudobacteroides</taxon>
    </lineage>
</organism>
<keyword evidence="2" id="KW-0472">Membrane</keyword>
<proteinExistence type="predicted"/>
<dbReference type="Proteomes" id="UP000036923">
    <property type="component" value="Unassembled WGS sequence"/>
</dbReference>
<dbReference type="PANTHER" id="PTHR30222:SF17">
    <property type="entry name" value="SPERMIDINE_PUTRESCINE-BINDING PERIPLASMIC PROTEIN"/>
    <property type="match status" value="1"/>
</dbReference>